<feature type="domain" description="M23ase beta-sheet core" evidence="2">
    <location>
        <begin position="429"/>
        <end position="529"/>
    </location>
</feature>
<feature type="compositionally biased region" description="Low complexity" evidence="1">
    <location>
        <begin position="257"/>
        <end position="273"/>
    </location>
</feature>
<dbReference type="PANTHER" id="PTHR21666:SF270">
    <property type="entry name" value="MUREIN HYDROLASE ACTIVATOR ENVC"/>
    <property type="match status" value="1"/>
</dbReference>
<feature type="region of interest" description="Disordered" evidence="1">
    <location>
        <begin position="239"/>
        <end position="286"/>
    </location>
</feature>
<reference evidence="3 4" key="1">
    <citation type="submission" date="2017-11" db="EMBL/GenBank/DDBJ databases">
        <title>Genomic Encyclopedia of Archaeal and Bacterial Type Strains, Phase II (KMG-II): From Individual Species to Whole Genera.</title>
        <authorList>
            <person name="Goeker M."/>
        </authorList>
    </citation>
    <scope>NUCLEOTIDE SEQUENCE [LARGE SCALE GENOMIC DNA]</scope>
    <source>
        <strain evidence="3 4">DSM 16400</strain>
    </source>
</reference>
<gene>
    <name evidence="3" type="ORF">CLV85_1921</name>
</gene>
<feature type="region of interest" description="Disordered" evidence="1">
    <location>
        <begin position="1"/>
        <end position="98"/>
    </location>
</feature>
<dbReference type="Pfam" id="PF01551">
    <property type="entry name" value="Peptidase_M23"/>
    <property type="match status" value="1"/>
</dbReference>
<feature type="compositionally biased region" description="Basic and acidic residues" evidence="1">
    <location>
        <begin position="45"/>
        <end position="55"/>
    </location>
</feature>
<dbReference type="Gene3D" id="2.70.70.10">
    <property type="entry name" value="Glucose Permease (Domain IIA)"/>
    <property type="match status" value="1"/>
</dbReference>
<dbReference type="AlphaFoldDB" id="A0A2M9D2R6"/>
<protein>
    <submittedName>
        <fullName evidence="3">Peptidase M23-like protein</fullName>
    </submittedName>
</protein>
<sequence length="539" mass="56262">MEEKNVADERLRRSDVLLPPPRARYMSRDTQFPQHPGTGENPPLTRKELRERERQAQQGSRKKSSSKHPVEAPVAPVLADLFTSHSSPSSSSSNPEPEIAEAVAVEVAPTVIPAQLVEAELVERAVVEPAVVASSSAVTAAALPSRRSMRNKQAAVEVPAIPVAATSAPASVVPPAPGAPTVSERLFTAPIATVSAPTTESVPDTAPTSIRADEPLDLLGITPTTLVASSYDAAAATTAEAPVATPASRKRSKPGKAAKAARTPKQAAAATAPRSRKKSGSTVKSKRVWVSRKALAPSSSSGSSGKRSASKALSLVAMLFAFPILVGVSVPSNVFMNADSAVIAAGAPAADVAALSATPRTTQSLAVSDDVESEVAAHDNIKVISYAEVLALKYAGVDYEYRATTGAIRWPFPYSIPITDGFGYRSSGFHKGTDFAAASGTPIYAVADGTVELIQADWSGYGYHAVISHTINGQQVTSLYAHMITDSSPIVVGQEIKAGDFIGLVGETGIAYGAHLHFEIHLDDVPVDPYAWLTANAVN</sequence>
<dbReference type="InterPro" id="IPR011055">
    <property type="entry name" value="Dup_hybrid_motif"/>
</dbReference>
<comment type="caution">
    <text evidence="3">The sequence shown here is derived from an EMBL/GenBank/DDBJ whole genome shotgun (WGS) entry which is preliminary data.</text>
</comment>
<evidence type="ECO:0000313" key="4">
    <source>
        <dbReference type="Proteomes" id="UP000231742"/>
    </source>
</evidence>
<dbReference type="SUPFAM" id="SSF51261">
    <property type="entry name" value="Duplicated hybrid motif"/>
    <property type="match status" value="1"/>
</dbReference>
<dbReference type="GO" id="GO:0004222">
    <property type="term" value="F:metalloendopeptidase activity"/>
    <property type="evidence" value="ECO:0007669"/>
    <property type="project" value="TreeGrafter"/>
</dbReference>
<feature type="compositionally biased region" description="Basic residues" evidence="1">
    <location>
        <begin position="274"/>
        <end position="286"/>
    </location>
</feature>
<dbReference type="Proteomes" id="UP000231742">
    <property type="component" value="Unassembled WGS sequence"/>
</dbReference>
<dbReference type="InterPro" id="IPR016047">
    <property type="entry name" value="M23ase_b-sheet_dom"/>
</dbReference>
<dbReference type="EMBL" id="PGFH01000002">
    <property type="protein sequence ID" value="PJJ78353.1"/>
    <property type="molecule type" value="Genomic_DNA"/>
</dbReference>
<dbReference type="CDD" id="cd12797">
    <property type="entry name" value="M23_peptidase"/>
    <property type="match status" value="1"/>
</dbReference>
<proteinExistence type="predicted"/>
<organism evidence="3 4">
    <name type="scientific">Salinibacterium amurskyense</name>
    <dbReference type="NCBI Taxonomy" id="205941"/>
    <lineage>
        <taxon>Bacteria</taxon>
        <taxon>Bacillati</taxon>
        <taxon>Actinomycetota</taxon>
        <taxon>Actinomycetes</taxon>
        <taxon>Micrococcales</taxon>
        <taxon>Microbacteriaceae</taxon>
        <taxon>Salinibacterium</taxon>
    </lineage>
</organism>
<keyword evidence="4" id="KW-1185">Reference proteome</keyword>
<feature type="compositionally biased region" description="Basic and acidic residues" evidence="1">
    <location>
        <begin position="1"/>
        <end position="15"/>
    </location>
</feature>
<dbReference type="PANTHER" id="PTHR21666">
    <property type="entry name" value="PEPTIDASE-RELATED"/>
    <property type="match status" value="1"/>
</dbReference>
<evidence type="ECO:0000313" key="3">
    <source>
        <dbReference type="EMBL" id="PJJ78353.1"/>
    </source>
</evidence>
<name>A0A2M9D2R6_9MICO</name>
<evidence type="ECO:0000259" key="2">
    <source>
        <dbReference type="Pfam" id="PF01551"/>
    </source>
</evidence>
<feature type="compositionally biased region" description="Low complexity" evidence="1">
    <location>
        <begin position="84"/>
        <end position="98"/>
    </location>
</feature>
<accession>A0A2M9D2R6</accession>
<evidence type="ECO:0000256" key="1">
    <source>
        <dbReference type="SAM" id="MobiDB-lite"/>
    </source>
</evidence>
<dbReference type="InterPro" id="IPR050570">
    <property type="entry name" value="Cell_wall_metabolism_enzyme"/>
</dbReference>